<dbReference type="EMBL" id="JAHLPM010000007">
    <property type="protein sequence ID" value="MBU5438302.1"/>
    <property type="molecule type" value="Genomic_DNA"/>
</dbReference>
<organism evidence="1 2">
    <name type="scientific">Tissierella simiarum</name>
    <dbReference type="NCBI Taxonomy" id="2841534"/>
    <lineage>
        <taxon>Bacteria</taxon>
        <taxon>Bacillati</taxon>
        <taxon>Bacillota</taxon>
        <taxon>Tissierellia</taxon>
        <taxon>Tissierellales</taxon>
        <taxon>Tissierellaceae</taxon>
        <taxon>Tissierella</taxon>
    </lineage>
</organism>
<accession>A0ABS6E5W2</accession>
<evidence type="ECO:0000313" key="2">
    <source>
        <dbReference type="Proteomes" id="UP000749471"/>
    </source>
</evidence>
<evidence type="ECO:0008006" key="3">
    <source>
        <dbReference type="Google" id="ProtNLM"/>
    </source>
</evidence>
<reference evidence="1 2" key="1">
    <citation type="submission" date="2021-06" db="EMBL/GenBank/DDBJ databases">
        <authorList>
            <person name="Sun Q."/>
            <person name="Li D."/>
        </authorList>
    </citation>
    <scope>NUCLEOTIDE SEQUENCE [LARGE SCALE GENOMIC DNA]</scope>
    <source>
        <strain evidence="1 2">MSJ-40</strain>
    </source>
</reference>
<name>A0ABS6E5W2_9FIRM</name>
<proteinExistence type="predicted"/>
<gene>
    <name evidence="1" type="ORF">KQI42_09795</name>
</gene>
<evidence type="ECO:0000313" key="1">
    <source>
        <dbReference type="EMBL" id="MBU5438302.1"/>
    </source>
</evidence>
<keyword evidence="2" id="KW-1185">Reference proteome</keyword>
<comment type="caution">
    <text evidence="1">The sequence shown here is derived from an EMBL/GenBank/DDBJ whole genome shotgun (WGS) entry which is preliminary data.</text>
</comment>
<dbReference type="RefSeq" id="WP_216519301.1">
    <property type="nucleotide sequence ID" value="NZ_JAHLPM010000007.1"/>
</dbReference>
<dbReference type="Proteomes" id="UP000749471">
    <property type="component" value="Unassembled WGS sequence"/>
</dbReference>
<sequence length="169" mass="20028">MRLLKLYDARAIARFLDITERRVRQLRDEKIIEEYPNSNGLYELLPTVHSYINYLRKGNPESEEAINYNAERAKLVRAKRLNEEFELKIKENQLHNSEDIERVMTDMLINFKSRLMAIPSKLSPVLSKKTDKTEIFKILKEYIDEALNELSDFKTVFGERVKEDEESDN</sequence>
<protein>
    <recommendedName>
        <fullName evidence="3">Phage DNA packaging protein, Nu1 subunit of terminase</fullName>
    </recommendedName>
</protein>